<keyword evidence="2" id="KW-1185">Reference proteome</keyword>
<sequence length="193" mass="20715">MRRSELSAARGEPEREPEQMELIAEGARAWSGVRRSHSASQGSLAQRPLSLSLGARAITATVSKHCECGGIFGHSDAHVLCVPRARSHNLSSISTPLSWAACARSGTMRSRRLSVAALTSTTERGDEKQATTVQRARDHRVCSVVTSYAGPCKHGTHTAQGQFPFVRGASPPKVVERIWAMFGRVGSGSLCVH</sequence>
<dbReference type="Proteomes" id="UP001221898">
    <property type="component" value="Unassembled WGS sequence"/>
</dbReference>
<dbReference type="EMBL" id="JAINUG010000243">
    <property type="protein sequence ID" value="KAJ8385715.1"/>
    <property type="molecule type" value="Genomic_DNA"/>
</dbReference>
<reference evidence="1" key="1">
    <citation type="journal article" date="2023" name="Science">
        <title>Genome structures resolve the early diversification of teleost fishes.</title>
        <authorList>
            <person name="Parey E."/>
            <person name="Louis A."/>
            <person name="Montfort J."/>
            <person name="Bouchez O."/>
            <person name="Roques C."/>
            <person name="Iampietro C."/>
            <person name="Lluch J."/>
            <person name="Castinel A."/>
            <person name="Donnadieu C."/>
            <person name="Desvignes T."/>
            <person name="Floi Bucao C."/>
            <person name="Jouanno E."/>
            <person name="Wen M."/>
            <person name="Mejri S."/>
            <person name="Dirks R."/>
            <person name="Jansen H."/>
            <person name="Henkel C."/>
            <person name="Chen W.J."/>
            <person name="Zahm M."/>
            <person name="Cabau C."/>
            <person name="Klopp C."/>
            <person name="Thompson A.W."/>
            <person name="Robinson-Rechavi M."/>
            <person name="Braasch I."/>
            <person name="Lecointre G."/>
            <person name="Bobe J."/>
            <person name="Postlethwait J.H."/>
            <person name="Berthelot C."/>
            <person name="Roest Crollius H."/>
            <person name="Guiguen Y."/>
        </authorList>
    </citation>
    <scope>NUCLEOTIDE SEQUENCE</scope>
    <source>
        <strain evidence="1">NC1722</strain>
    </source>
</reference>
<accession>A0AAD7RKI1</accession>
<proteinExistence type="predicted"/>
<evidence type="ECO:0000313" key="1">
    <source>
        <dbReference type="EMBL" id="KAJ8385715.1"/>
    </source>
</evidence>
<evidence type="ECO:0000313" key="2">
    <source>
        <dbReference type="Proteomes" id="UP001221898"/>
    </source>
</evidence>
<comment type="caution">
    <text evidence="1">The sequence shown here is derived from an EMBL/GenBank/DDBJ whole genome shotgun (WGS) entry which is preliminary data.</text>
</comment>
<protein>
    <submittedName>
        <fullName evidence="1">Uncharacterized protein</fullName>
    </submittedName>
</protein>
<organism evidence="1 2">
    <name type="scientific">Aldrovandia affinis</name>
    <dbReference type="NCBI Taxonomy" id="143900"/>
    <lineage>
        <taxon>Eukaryota</taxon>
        <taxon>Metazoa</taxon>
        <taxon>Chordata</taxon>
        <taxon>Craniata</taxon>
        <taxon>Vertebrata</taxon>
        <taxon>Euteleostomi</taxon>
        <taxon>Actinopterygii</taxon>
        <taxon>Neopterygii</taxon>
        <taxon>Teleostei</taxon>
        <taxon>Notacanthiformes</taxon>
        <taxon>Halosauridae</taxon>
        <taxon>Aldrovandia</taxon>
    </lineage>
</organism>
<gene>
    <name evidence="1" type="ORF">AAFF_G00183150</name>
</gene>
<name>A0AAD7RKI1_9TELE</name>
<dbReference type="AlphaFoldDB" id="A0AAD7RKI1"/>